<dbReference type="PANTHER" id="PTHR35936:SF34">
    <property type="entry name" value="ABC TRANSPORTER EXTRACELLULAR-BINDING PROTEIN YCKB-RELATED"/>
    <property type="match status" value="1"/>
</dbReference>
<dbReference type="SUPFAM" id="SSF53850">
    <property type="entry name" value="Periplasmic binding protein-like II"/>
    <property type="match status" value="1"/>
</dbReference>
<sequence length="274" mass="29828">MKKLKKSLALVLSTMLCIGAVGCSAPKEGEKSESKESKSTAWNTIKDKGELVVGMCPEYPPFSTRNEAGDVEGFDADFAKALGEELGVKVTIKDTPWEGLVAGLQKGDHDVIISAMSPQEATSASQNVNMSNPYYELSDIIIVQKDNNDIKSKEDLKGKTVGLQATSSCEVAIEELNKTTKLKDIRKYNRTQEAVLDLQNGRIDAVAAGIAFAASQIKDNDALKIINDPIQKCDLVVVMNKGEDELTSKINDAISAIKENGKYDELVKKWLDIK</sequence>
<organism evidence="4 5">
    <name type="scientific">Terrisporobacter hibernicus</name>
    <dbReference type="NCBI Taxonomy" id="2813371"/>
    <lineage>
        <taxon>Bacteria</taxon>
        <taxon>Bacillati</taxon>
        <taxon>Bacillota</taxon>
        <taxon>Clostridia</taxon>
        <taxon>Peptostreptococcales</taxon>
        <taxon>Peptostreptococcaceae</taxon>
        <taxon>Terrisporobacter</taxon>
    </lineage>
</organism>
<dbReference type="EMBL" id="CP081135">
    <property type="protein sequence ID" value="UEL48270.1"/>
    <property type="molecule type" value="Genomic_DNA"/>
</dbReference>
<dbReference type="Proteomes" id="UP001198983">
    <property type="component" value="Chromosome"/>
</dbReference>
<name>A0AAX2ZIR0_9FIRM</name>
<evidence type="ECO:0000256" key="1">
    <source>
        <dbReference type="ARBA" id="ARBA00022729"/>
    </source>
</evidence>
<evidence type="ECO:0000256" key="2">
    <source>
        <dbReference type="SAM" id="SignalP"/>
    </source>
</evidence>
<dbReference type="PROSITE" id="PS51257">
    <property type="entry name" value="PROKAR_LIPOPROTEIN"/>
    <property type="match status" value="1"/>
</dbReference>
<proteinExistence type="predicted"/>
<dbReference type="AlphaFoldDB" id="A0AAX2ZIR0"/>
<evidence type="ECO:0000259" key="3">
    <source>
        <dbReference type="SMART" id="SM00062"/>
    </source>
</evidence>
<dbReference type="Gene3D" id="3.40.190.10">
    <property type="entry name" value="Periplasmic binding protein-like II"/>
    <property type="match status" value="2"/>
</dbReference>
<evidence type="ECO:0000313" key="4">
    <source>
        <dbReference type="EMBL" id="UEL48270.1"/>
    </source>
</evidence>
<dbReference type="KEGG" id="tem:JW646_02115"/>
<reference evidence="4 5" key="1">
    <citation type="journal article" date="2023" name="Int. J. Syst. Evol. Microbiol.">
        <title>Terrisporobacter hibernicus sp. nov., isolated from bovine faeces in Northern Ireland.</title>
        <authorList>
            <person name="Mitchell M."/>
            <person name="Nguyen S.V."/>
            <person name="Connor M."/>
            <person name="Fairley D.J."/>
            <person name="Donoghue O."/>
            <person name="Marshall H."/>
            <person name="Koolman L."/>
            <person name="McMullan G."/>
            <person name="Schaffer K.E."/>
            <person name="McGrath J.W."/>
            <person name="Fanning S."/>
        </authorList>
    </citation>
    <scope>NUCLEOTIDE SEQUENCE [LARGE SCALE GENOMIC DNA]</scope>
    <source>
        <strain evidence="4 5">MCA3</strain>
    </source>
</reference>
<dbReference type="RefSeq" id="WP_228416405.1">
    <property type="nucleotide sequence ID" value="NZ_CP081135.1"/>
</dbReference>
<dbReference type="Pfam" id="PF00497">
    <property type="entry name" value="SBP_bac_3"/>
    <property type="match status" value="1"/>
</dbReference>
<keyword evidence="5" id="KW-1185">Reference proteome</keyword>
<gene>
    <name evidence="4" type="ORF">JW646_02115</name>
</gene>
<protein>
    <submittedName>
        <fullName evidence="4">Transporter substrate-binding domain-containing protein</fullName>
    </submittedName>
</protein>
<feature type="chain" id="PRO_5043926164" evidence="2">
    <location>
        <begin position="23"/>
        <end position="274"/>
    </location>
</feature>
<feature type="domain" description="Solute-binding protein family 3/N-terminal" evidence="3">
    <location>
        <begin position="50"/>
        <end position="274"/>
    </location>
</feature>
<evidence type="ECO:0000313" key="5">
    <source>
        <dbReference type="Proteomes" id="UP001198983"/>
    </source>
</evidence>
<keyword evidence="1 2" id="KW-0732">Signal</keyword>
<dbReference type="InterPro" id="IPR001638">
    <property type="entry name" value="Solute-binding_3/MltF_N"/>
</dbReference>
<accession>A0AAX2ZIR0</accession>
<dbReference type="SMART" id="SM00062">
    <property type="entry name" value="PBPb"/>
    <property type="match status" value="1"/>
</dbReference>
<feature type="signal peptide" evidence="2">
    <location>
        <begin position="1"/>
        <end position="22"/>
    </location>
</feature>
<dbReference type="PANTHER" id="PTHR35936">
    <property type="entry name" value="MEMBRANE-BOUND LYTIC MUREIN TRANSGLYCOSYLASE F"/>
    <property type="match status" value="1"/>
</dbReference>